<keyword evidence="3 6" id="KW-0812">Transmembrane</keyword>
<dbReference type="InterPro" id="IPR011701">
    <property type="entry name" value="MFS"/>
</dbReference>
<name>A0A420EBY3_9SPHN</name>
<comment type="caution">
    <text evidence="8">The sequence shown here is derived from an EMBL/GenBank/DDBJ whole genome shotgun (WGS) entry which is preliminary data.</text>
</comment>
<evidence type="ECO:0000256" key="6">
    <source>
        <dbReference type="SAM" id="Phobius"/>
    </source>
</evidence>
<feature type="transmembrane region" description="Helical" evidence="6">
    <location>
        <begin position="246"/>
        <end position="265"/>
    </location>
</feature>
<dbReference type="GO" id="GO:0022857">
    <property type="term" value="F:transmembrane transporter activity"/>
    <property type="evidence" value="ECO:0007669"/>
    <property type="project" value="InterPro"/>
</dbReference>
<dbReference type="InterPro" id="IPR020846">
    <property type="entry name" value="MFS_dom"/>
</dbReference>
<dbReference type="AlphaFoldDB" id="A0A420EBY3"/>
<evidence type="ECO:0000313" key="9">
    <source>
        <dbReference type="Proteomes" id="UP000284395"/>
    </source>
</evidence>
<evidence type="ECO:0000256" key="4">
    <source>
        <dbReference type="ARBA" id="ARBA00022989"/>
    </source>
</evidence>
<keyword evidence="5 6" id="KW-0472">Membrane</keyword>
<keyword evidence="2" id="KW-1003">Cell membrane</keyword>
<evidence type="ECO:0000256" key="3">
    <source>
        <dbReference type="ARBA" id="ARBA00022692"/>
    </source>
</evidence>
<dbReference type="Proteomes" id="UP000284395">
    <property type="component" value="Unassembled WGS sequence"/>
</dbReference>
<feature type="transmembrane region" description="Helical" evidence="6">
    <location>
        <begin position="46"/>
        <end position="66"/>
    </location>
</feature>
<feature type="transmembrane region" description="Helical" evidence="6">
    <location>
        <begin position="331"/>
        <end position="355"/>
    </location>
</feature>
<keyword evidence="9" id="KW-1185">Reference proteome</keyword>
<organism evidence="8 9">
    <name type="scientific">Altericroceibacterium spongiae</name>
    <dbReference type="NCBI Taxonomy" id="2320269"/>
    <lineage>
        <taxon>Bacteria</taxon>
        <taxon>Pseudomonadati</taxon>
        <taxon>Pseudomonadota</taxon>
        <taxon>Alphaproteobacteria</taxon>
        <taxon>Sphingomonadales</taxon>
        <taxon>Erythrobacteraceae</taxon>
        <taxon>Altericroceibacterium</taxon>
    </lineage>
</organism>
<gene>
    <name evidence="8" type="ORF">D6851_15465</name>
</gene>
<feature type="transmembrane region" description="Helical" evidence="6">
    <location>
        <begin position="103"/>
        <end position="125"/>
    </location>
</feature>
<proteinExistence type="predicted"/>
<dbReference type="PROSITE" id="PS50850">
    <property type="entry name" value="MFS"/>
    <property type="match status" value="1"/>
</dbReference>
<comment type="subcellular location">
    <subcellularLocation>
        <location evidence="1">Cell membrane</location>
        <topology evidence="1">Multi-pass membrane protein</topology>
    </subcellularLocation>
</comment>
<feature type="transmembrane region" description="Helical" evidence="6">
    <location>
        <begin position="361"/>
        <end position="382"/>
    </location>
</feature>
<sequence>MSATPDRLHLGGLLALAAGSFVTILTEVLPAGLLPQISSTLGVSEALAGQWVSIYALGSLVAAIPLTAATRNWRRRPLLLIAIIGFALANGVTAVSPSFTISLAARFVGGLSAGLLWALLAGYAIRLAPGPLAGRAMAIAMAGTPVALSLGIPLGTAIGNLTGWRMVFGGLSGAALLLASWIALRLPDFPGEPPAHRPSLQQVFVLPGVRRVLLLTLCFVLAHNVLYTFIAPLLAQARMVGQTDRVLLVFGLAGMASIVMTGALIDRHLRNLTRAGIALFASAAILLSASVLPFAVYIAALAWGLGFGGAATVLQTASARAAGRAADVAQAMIVTVWNLAIAGGAILGGSLLNIFGVQSLTWAALALLSIAAATVVRPAVVWRLSGDR</sequence>
<feature type="transmembrane region" description="Helical" evidence="6">
    <location>
        <begin position="137"/>
        <end position="158"/>
    </location>
</feature>
<dbReference type="Gene3D" id="1.20.1250.20">
    <property type="entry name" value="MFS general substrate transporter like domains"/>
    <property type="match status" value="1"/>
</dbReference>
<dbReference type="EMBL" id="RAPF01000011">
    <property type="protein sequence ID" value="RKF18207.1"/>
    <property type="molecule type" value="Genomic_DNA"/>
</dbReference>
<feature type="transmembrane region" description="Helical" evidence="6">
    <location>
        <begin position="78"/>
        <end position="97"/>
    </location>
</feature>
<dbReference type="GO" id="GO:0005886">
    <property type="term" value="C:plasma membrane"/>
    <property type="evidence" value="ECO:0007669"/>
    <property type="project" value="UniProtKB-SubCell"/>
</dbReference>
<dbReference type="InterPro" id="IPR036259">
    <property type="entry name" value="MFS_trans_sf"/>
</dbReference>
<dbReference type="Pfam" id="PF07690">
    <property type="entry name" value="MFS_1"/>
    <property type="match status" value="1"/>
</dbReference>
<dbReference type="InterPro" id="IPR050189">
    <property type="entry name" value="MFS_Efflux_Transporters"/>
</dbReference>
<dbReference type="PANTHER" id="PTHR43124:SF3">
    <property type="entry name" value="CHLORAMPHENICOL EFFLUX PUMP RV0191"/>
    <property type="match status" value="1"/>
</dbReference>
<evidence type="ECO:0000256" key="1">
    <source>
        <dbReference type="ARBA" id="ARBA00004651"/>
    </source>
</evidence>
<feature type="transmembrane region" description="Helical" evidence="6">
    <location>
        <begin position="212"/>
        <end position="234"/>
    </location>
</feature>
<evidence type="ECO:0000313" key="8">
    <source>
        <dbReference type="EMBL" id="RKF18207.1"/>
    </source>
</evidence>
<evidence type="ECO:0000256" key="5">
    <source>
        <dbReference type="ARBA" id="ARBA00023136"/>
    </source>
</evidence>
<accession>A0A420EBY3</accession>
<dbReference type="RefSeq" id="WP_120325798.1">
    <property type="nucleotide sequence ID" value="NZ_RAPF01000011.1"/>
</dbReference>
<dbReference type="PANTHER" id="PTHR43124">
    <property type="entry name" value="PURINE EFFLUX PUMP PBUE"/>
    <property type="match status" value="1"/>
</dbReference>
<dbReference type="OrthoDB" id="9788453at2"/>
<dbReference type="CDD" id="cd17324">
    <property type="entry name" value="MFS_NepI_like"/>
    <property type="match status" value="1"/>
</dbReference>
<evidence type="ECO:0000259" key="7">
    <source>
        <dbReference type="PROSITE" id="PS50850"/>
    </source>
</evidence>
<feature type="domain" description="Major facilitator superfamily (MFS) profile" evidence="7">
    <location>
        <begin position="12"/>
        <end position="381"/>
    </location>
</feature>
<evidence type="ECO:0000256" key="2">
    <source>
        <dbReference type="ARBA" id="ARBA00022475"/>
    </source>
</evidence>
<reference evidence="8 9" key="1">
    <citation type="submission" date="2018-09" db="EMBL/GenBank/DDBJ databases">
        <title>Altererythrobacter spongiae sp. nov., isolated from a marine sponge.</title>
        <authorList>
            <person name="Zhuang L."/>
            <person name="Luo L."/>
        </authorList>
    </citation>
    <scope>NUCLEOTIDE SEQUENCE [LARGE SCALE GENOMIC DNA]</scope>
    <source>
        <strain evidence="8 9">HN-Y73</strain>
    </source>
</reference>
<keyword evidence="4 6" id="KW-1133">Transmembrane helix</keyword>
<dbReference type="SUPFAM" id="SSF103473">
    <property type="entry name" value="MFS general substrate transporter"/>
    <property type="match status" value="1"/>
</dbReference>
<protein>
    <submittedName>
        <fullName evidence="8">MFS transporter</fullName>
    </submittedName>
</protein>